<dbReference type="SMART" id="SM00228">
    <property type="entry name" value="PDZ"/>
    <property type="match status" value="1"/>
</dbReference>
<dbReference type="InterPro" id="IPR001478">
    <property type="entry name" value="PDZ"/>
</dbReference>
<evidence type="ECO:0000313" key="4">
    <source>
        <dbReference type="Proteomes" id="UP000237819"/>
    </source>
</evidence>
<dbReference type="SUPFAM" id="SSF50494">
    <property type="entry name" value="Trypsin-like serine proteases"/>
    <property type="match status" value="1"/>
</dbReference>
<gene>
    <name evidence="3" type="ORF">C5Y93_04275</name>
</gene>
<dbReference type="InterPro" id="IPR043504">
    <property type="entry name" value="Peptidase_S1_PA_chymotrypsin"/>
</dbReference>
<dbReference type="EMBL" id="PUHZ01000005">
    <property type="protein sequence ID" value="PQO47264.1"/>
    <property type="molecule type" value="Genomic_DNA"/>
</dbReference>
<dbReference type="InterPro" id="IPR009003">
    <property type="entry name" value="Peptidase_S1_PA"/>
</dbReference>
<reference evidence="3 4" key="1">
    <citation type="submission" date="2018-02" db="EMBL/GenBank/DDBJ databases">
        <title>Comparative genomes isolates from brazilian mangrove.</title>
        <authorList>
            <person name="Araujo J.E."/>
            <person name="Taketani R.G."/>
            <person name="Silva M.C.P."/>
            <person name="Loureco M.V."/>
            <person name="Andreote F.D."/>
        </authorList>
    </citation>
    <scope>NUCLEOTIDE SEQUENCE [LARGE SCALE GENOMIC DNA]</scope>
    <source>
        <strain evidence="3 4">Nap-Phe MGV</strain>
    </source>
</reference>
<feature type="domain" description="PDZ" evidence="2">
    <location>
        <begin position="169"/>
        <end position="254"/>
    </location>
</feature>
<evidence type="ECO:0000259" key="2">
    <source>
        <dbReference type="PROSITE" id="PS50106"/>
    </source>
</evidence>
<dbReference type="PANTHER" id="PTHR22939:SF129">
    <property type="entry name" value="SERINE PROTEASE HTRA2, MITOCHONDRIAL"/>
    <property type="match status" value="1"/>
</dbReference>
<protein>
    <recommendedName>
        <fullName evidence="2">PDZ domain-containing protein</fullName>
    </recommendedName>
</protein>
<name>A0A2S8GT71_9BACT</name>
<dbReference type="Pfam" id="PF13365">
    <property type="entry name" value="Trypsin_2"/>
    <property type="match status" value="1"/>
</dbReference>
<proteinExistence type="inferred from homology"/>
<dbReference type="Gene3D" id="2.40.10.120">
    <property type="match status" value="1"/>
</dbReference>
<dbReference type="RefSeq" id="WP_105334152.1">
    <property type="nucleotide sequence ID" value="NZ_PUHZ01000005.1"/>
</dbReference>
<dbReference type="InterPro" id="IPR036034">
    <property type="entry name" value="PDZ_sf"/>
</dbReference>
<accession>A0A2S8GT71</accession>
<dbReference type="OrthoDB" id="268129at2"/>
<dbReference type="AlphaFoldDB" id="A0A2S8GT71"/>
<evidence type="ECO:0000313" key="3">
    <source>
        <dbReference type="EMBL" id="PQO47264.1"/>
    </source>
</evidence>
<organism evidence="3 4">
    <name type="scientific">Blastopirellula marina</name>
    <dbReference type="NCBI Taxonomy" id="124"/>
    <lineage>
        <taxon>Bacteria</taxon>
        <taxon>Pseudomonadati</taxon>
        <taxon>Planctomycetota</taxon>
        <taxon>Planctomycetia</taxon>
        <taxon>Pirellulales</taxon>
        <taxon>Pirellulaceae</taxon>
        <taxon>Blastopirellula</taxon>
    </lineage>
</organism>
<dbReference type="SUPFAM" id="SSF50156">
    <property type="entry name" value="PDZ domain-like"/>
    <property type="match status" value="1"/>
</dbReference>
<dbReference type="Proteomes" id="UP000237819">
    <property type="component" value="Unassembled WGS sequence"/>
</dbReference>
<dbReference type="PROSITE" id="PS50106">
    <property type="entry name" value="PDZ"/>
    <property type="match status" value="1"/>
</dbReference>
<dbReference type="Gene3D" id="2.30.42.10">
    <property type="match status" value="1"/>
</dbReference>
<sequence>MMAILARKRTIWSITALMASVSVMAIAYGQERNEGMMARFLQKVNERSNVRVMAAFREVVADPHDSTVELLIKDERVALGAIVDSQGWIITKASQVLAQENVTKLVCRLSNGDTYAAAVAAQDRKFDVALIKIEASGLETMEMAESEPAIGSLLATTSPRAEPLAIGVMSSAARSIQGEFGVLGIRLPGVGEDVTEARVMQVFDKSAADKSGLLVGDLILSVNSIGVQTAGDLQKTIRGYQPGDVVRLTITRGDADIDLLCTLGDRYTGVEGPEGMARHEFQNHLGGPLSSRRSGFPTVFQHDTFLRPEDCGGPVVNLDGKVVGLNIARAGRVASYAIPASILSEVVQRLKSEAAPQTVSTGAAAL</sequence>
<dbReference type="Pfam" id="PF13180">
    <property type="entry name" value="PDZ_2"/>
    <property type="match status" value="1"/>
</dbReference>
<dbReference type="Gene3D" id="2.40.10.10">
    <property type="entry name" value="Trypsin-like serine proteases"/>
    <property type="match status" value="1"/>
</dbReference>
<comment type="similarity">
    <text evidence="1">Belongs to the peptidase S1C family.</text>
</comment>
<dbReference type="PANTHER" id="PTHR22939">
    <property type="entry name" value="SERINE PROTEASE FAMILY S1C HTRA-RELATED"/>
    <property type="match status" value="1"/>
</dbReference>
<comment type="caution">
    <text evidence="3">The sequence shown here is derived from an EMBL/GenBank/DDBJ whole genome shotgun (WGS) entry which is preliminary data.</text>
</comment>
<evidence type="ECO:0000256" key="1">
    <source>
        <dbReference type="ARBA" id="ARBA00010541"/>
    </source>
</evidence>